<dbReference type="GO" id="GO:0045095">
    <property type="term" value="C:keratin filament"/>
    <property type="evidence" value="ECO:0007669"/>
    <property type="project" value="TreeGrafter"/>
</dbReference>
<reference evidence="9" key="1">
    <citation type="journal article" date="2011" name="Nat. Biotechnol.">
        <title>The genomic sequence of the Chinese hamster ovary (CHO)-K1 cell line.</title>
        <authorList>
            <person name="Xu X."/>
            <person name="Nagarajan H."/>
            <person name="Lewis N.E."/>
            <person name="Pan S."/>
            <person name="Cai Z."/>
            <person name="Liu X."/>
            <person name="Chen W."/>
            <person name="Xie M."/>
            <person name="Wang W."/>
            <person name="Hammond S."/>
            <person name="Andersen M.R."/>
            <person name="Neff N."/>
            <person name="Passarelli B."/>
            <person name="Koh W."/>
            <person name="Fan H.C."/>
            <person name="Wang J."/>
            <person name="Gui Y."/>
            <person name="Lee K.H."/>
            <person name="Betenbaugh M.J."/>
            <person name="Quake S.R."/>
            <person name="Famili I."/>
            <person name="Palsson B.O."/>
            <person name="Wang J."/>
        </authorList>
    </citation>
    <scope>NUCLEOTIDE SEQUENCE [LARGE SCALE GENOMIC DNA]</scope>
    <source>
        <strain evidence="9">CHO K1 cell line</strain>
    </source>
</reference>
<dbReference type="InParanoid" id="G3HX37"/>
<evidence type="ECO:0000256" key="4">
    <source>
        <dbReference type="ARBA" id="ARBA00023054"/>
    </source>
</evidence>
<gene>
    <name evidence="8" type="ORF">I79_015553</name>
</gene>
<evidence type="ECO:0000256" key="2">
    <source>
        <dbReference type="ARBA" id="ARBA00022744"/>
    </source>
</evidence>
<keyword evidence="2" id="KW-0416">Keratin</keyword>
<dbReference type="FunFam" id="1.20.5.170:FF:000002">
    <property type="entry name" value="Type I keratin KA11"/>
    <property type="match status" value="1"/>
</dbReference>
<evidence type="ECO:0000256" key="6">
    <source>
        <dbReference type="SAM" id="MobiDB-lite"/>
    </source>
</evidence>
<keyword evidence="4" id="KW-0175">Coiled coil</keyword>
<evidence type="ECO:0000256" key="1">
    <source>
        <dbReference type="ARBA" id="ARBA00022553"/>
    </source>
</evidence>
<dbReference type="InterPro" id="IPR018039">
    <property type="entry name" value="IF_conserved"/>
</dbReference>
<evidence type="ECO:0000259" key="7">
    <source>
        <dbReference type="PROSITE" id="PS51842"/>
    </source>
</evidence>
<dbReference type="GO" id="GO:0005198">
    <property type="term" value="F:structural molecule activity"/>
    <property type="evidence" value="ECO:0007669"/>
    <property type="project" value="InterPro"/>
</dbReference>
<comment type="similarity">
    <text evidence="5">Belongs to the intermediate filament family.</text>
</comment>
<evidence type="ECO:0000313" key="8">
    <source>
        <dbReference type="EMBL" id="EGW01397.1"/>
    </source>
</evidence>
<feature type="region of interest" description="Disordered" evidence="6">
    <location>
        <begin position="82"/>
        <end position="110"/>
    </location>
</feature>
<dbReference type="AlphaFoldDB" id="G3HX37"/>
<evidence type="ECO:0000256" key="5">
    <source>
        <dbReference type="RuleBase" id="RU000685"/>
    </source>
</evidence>
<dbReference type="InterPro" id="IPR039008">
    <property type="entry name" value="IF_rod_dom"/>
</dbReference>
<dbReference type="InterPro" id="IPR002957">
    <property type="entry name" value="Keratin_I"/>
</dbReference>
<evidence type="ECO:0000313" key="9">
    <source>
        <dbReference type="Proteomes" id="UP000001075"/>
    </source>
</evidence>
<organism evidence="8 9">
    <name type="scientific">Cricetulus griseus</name>
    <name type="common">Chinese hamster</name>
    <name type="synonym">Cricetulus barabensis griseus</name>
    <dbReference type="NCBI Taxonomy" id="10029"/>
    <lineage>
        <taxon>Eukaryota</taxon>
        <taxon>Metazoa</taxon>
        <taxon>Chordata</taxon>
        <taxon>Craniata</taxon>
        <taxon>Vertebrata</taxon>
        <taxon>Euteleostomi</taxon>
        <taxon>Mammalia</taxon>
        <taxon>Eutheria</taxon>
        <taxon>Euarchontoglires</taxon>
        <taxon>Glires</taxon>
        <taxon>Rodentia</taxon>
        <taxon>Myomorpha</taxon>
        <taxon>Muroidea</taxon>
        <taxon>Cricetidae</taxon>
        <taxon>Cricetinae</taxon>
        <taxon>Cricetulus</taxon>
    </lineage>
</organism>
<dbReference type="Pfam" id="PF00038">
    <property type="entry name" value="Filament"/>
    <property type="match status" value="1"/>
</dbReference>
<dbReference type="GO" id="GO:0045104">
    <property type="term" value="P:intermediate filament cytoskeleton organization"/>
    <property type="evidence" value="ECO:0007669"/>
    <property type="project" value="TreeGrafter"/>
</dbReference>
<dbReference type="PROSITE" id="PS00226">
    <property type="entry name" value="IF_ROD_1"/>
    <property type="match status" value="1"/>
</dbReference>
<sequence>MKNQKISLENSLRDVEARYSAQMEQLNGVLLHLELELAQTLAEGQRQTQEYEALLNIKVKLKAEIATYRHLLEDGEDFSLSDALDSSNSANCPEDNHPQGRGWQCGVRDQRHQSSETLRLRRRLPWELRKQ</sequence>
<dbReference type="EMBL" id="JH000854">
    <property type="protein sequence ID" value="EGW01397.1"/>
    <property type="molecule type" value="Genomic_DNA"/>
</dbReference>
<dbReference type="Gene3D" id="1.20.5.170">
    <property type="match status" value="1"/>
</dbReference>
<dbReference type="PROSITE" id="PS51842">
    <property type="entry name" value="IF_ROD_2"/>
    <property type="match status" value="1"/>
</dbReference>
<feature type="compositionally biased region" description="Low complexity" evidence="6">
    <location>
        <begin position="82"/>
        <end position="91"/>
    </location>
</feature>
<accession>G3HX37</accession>
<dbReference type="PANTHER" id="PTHR23239">
    <property type="entry name" value="INTERMEDIATE FILAMENT"/>
    <property type="match status" value="1"/>
</dbReference>
<dbReference type="STRING" id="10029.G3HX37"/>
<dbReference type="PANTHER" id="PTHR23239:SF349">
    <property type="entry name" value="KERATIN, TYPE I CYTOSKELETAL 18"/>
    <property type="match status" value="1"/>
</dbReference>
<evidence type="ECO:0000256" key="3">
    <source>
        <dbReference type="ARBA" id="ARBA00022754"/>
    </source>
</evidence>
<feature type="domain" description="IF rod" evidence="7">
    <location>
        <begin position="1"/>
        <end position="79"/>
    </location>
</feature>
<keyword evidence="1" id="KW-0597">Phosphoprotein</keyword>
<dbReference type="SUPFAM" id="SSF64593">
    <property type="entry name" value="Intermediate filament protein, coiled coil region"/>
    <property type="match status" value="1"/>
</dbReference>
<protein>
    <submittedName>
        <fullName evidence="8">Keratin, type I cytoskeletal 18</fullName>
    </submittedName>
</protein>
<name>G3HX37_CRIGR</name>
<keyword evidence="3 5" id="KW-0403">Intermediate filament</keyword>
<proteinExistence type="inferred from homology"/>
<dbReference type="Proteomes" id="UP000001075">
    <property type="component" value="Unassembled WGS sequence"/>
</dbReference>